<gene>
    <name evidence="14" type="ORF">GDO86_011753</name>
</gene>
<evidence type="ECO:0000259" key="13">
    <source>
        <dbReference type="Pfam" id="PF12203"/>
    </source>
</evidence>
<keyword evidence="11" id="KW-0175">Coiled coil</keyword>
<dbReference type="Proteomes" id="UP000812440">
    <property type="component" value="Chromosome 6"/>
</dbReference>
<evidence type="ECO:0000256" key="6">
    <source>
        <dbReference type="ARBA" id="ARBA00022853"/>
    </source>
</evidence>
<evidence type="ECO:0000256" key="4">
    <source>
        <dbReference type="ARBA" id="ARBA00022491"/>
    </source>
</evidence>
<evidence type="ECO:0000256" key="3">
    <source>
        <dbReference type="ARBA" id="ARBA00012111"/>
    </source>
</evidence>
<feature type="coiled-coil region" evidence="11">
    <location>
        <begin position="87"/>
        <end position="148"/>
    </location>
</feature>
<evidence type="ECO:0000256" key="2">
    <source>
        <dbReference type="ARBA" id="ARBA00007738"/>
    </source>
</evidence>
<feature type="compositionally biased region" description="Polar residues" evidence="12">
    <location>
        <begin position="212"/>
        <end position="223"/>
    </location>
</feature>
<dbReference type="AlphaFoldDB" id="A0A8T2JCY6"/>
<comment type="similarity">
    <text evidence="2">Belongs to the histone deacetylase family. HD type 2 subfamily.</text>
</comment>
<dbReference type="CDD" id="cd10163">
    <property type="entry name" value="ClassIIa_HDAC9_Gln-rich-N"/>
    <property type="match status" value="1"/>
</dbReference>
<organism evidence="14 15">
    <name type="scientific">Hymenochirus boettgeri</name>
    <name type="common">Congo dwarf clawed frog</name>
    <dbReference type="NCBI Taxonomy" id="247094"/>
    <lineage>
        <taxon>Eukaryota</taxon>
        <taxon>Metazoa</taxon>
        <taxon>Chordata</taxon>
        <taxon>Craniata</taxon>
        <taxon>Vertebrata</taxon>
        <taxon>Euteleostomi</taxon>
        <taxon>Amphibia</taxon>
        <taxon>Batrachia</taxon>
        <taxon>Anura</taxon>
        <taxon>Pipoidea</taxon>
        <taxon>Pipidae</taxon>
        <taxon>Pipinae</taxon>
        <taxon>Hymenochirus</taxon>
    </lineage>
</organism>
<dbReference type="Gene3D" id="6.10.250.1550">
    <property type="match status" value="1"/>
</dbReference>
<dbReference type="Pfam" id="PF12203">
    <property type="entry name" value="HDAC4_Gln"/>
    <property type="match status" value="1"/>
</dbReference>
<feature type="compositionally biased region" description="Basic and acidic residues" evidence="12">
    <location>
        <begin position="260"/>
        <end position="275"/>
    </location>
</feature>
<evidence type="ECO:0000256" key="8">
    <source>
        <dbReference type="ARBA" id="ARBA00023163"/>
    </source>
</evidence>
<name>A0A8T2JCY6_9PIPI</name>
<evidence type="ECO:0000256" key="1">
    <source>
        <dbReference type="ARBA" id="ARBA00004123"/>
    </source>
</evidence>
<protein>
    <recommendedName>
        <fullName evidence="3">histone deacetylase</fullName>
        <ecNumber evidence="3">3.5.1.98</ecNumber>
    </recommendedName>
</protein>
<comment type="subcellular location">
    <subcellularLocation>
        <location evidence="1">Nucleus</location>
    </subcellularLocation>
</comment>
<keyword evidence="9" id="KW-0539">Nucleus</keyword>
<dbReference type="GO" id="GO:0141221">
    <property type="term" value="F:histone deacetylase activity, hydrolytic mechanism"/>
    <property type="evidence" value="ECO:0007669"/>
    <property type="project" value="UniProtKB-EC"/>
</dbReference>
<evidence type="ECO:0000256" key="5">
    <source>
        <dbReference type="ARBA" id="ARBA00022801"/>
    </source>
</evidence>
<feature type="compositionally biased region" description="Basic and acidic residues" evidence="12">
    <location>
        <begin position="235"/>
        <end position="246"/>
    </location>
</feature>
<dbReference type="PANTHER" id="PTHR45364:SF11">
    <property type="entry name" value="HISTONE DEACETYLASE 9"/>
    <property type="match status" value="1"/>
</dbReference>
<feature type="region of interest" description="Disordered" evidence="12">
    <location>
        <begin position="289"/>
        <end position="310"/>
    </location>
</feature>
<keyword evidence="4" id="KW-0678">Repressor</keyword>
<evidence type="ECO:0000313" key="15">
    <source>
        <dbReference type="Proteomes" id="UP000812440"/>
    </source>
</evidence>
<feature type="domain" description="Histone deacetylase glutamine rich N-terminal" evidence="13">
    <location>
        <begin position="59"/>
        <end position="151"/>
    </location>
</feature>
<feature type="region of interest" description="Disordered" evidence="12">
    <location>
        <begin position="368"/>
        <end position="387"/>
    </location>
</feature>
<keyword evidence="8" id="KW-0804">Transcription</keyword>
<dbReference type="EMBL" id="JAACNH010000005">
    <property type="protein sequence ID" value="KAG8443049.1"/>
    <property type="molecule type" value="Genomic_DNA"/>
</dbReference>
<dbReference type="InterPro" id="IPR024643">
    <property type="entry name" value="Hist_deacetylase_Gln_rich_N"/>
</dbReference>
<dbReference type="GO" id="GO:0005634">
    <property type="term" value="C:nucleus"/>
    <property type="evidence" value="ECO:0007669"/>
    <property type="project" value="UniProtKB-SubCell"/>
</dbReference>
<sequence>MLQTIYESESYFSSDSVSGQEQRMHTMISKDIKSDLPIGLEPISPLDLRTDLRTSMPIADPVLREKQLQQELLIIQQQQQIQKQLLIAEFQKQHENLIRQHQAQLQEHLKLQQEFLAMKQQQELLEREKEHKMEQQRQDQELERLRREQQLVHPRCKDRVKEKAVASTEVKQKLQEFLLSKSATKETFTNGTSHSMRRHPKLCYTAAHHTSLDQSSPPLSGTSPPYKYTLPGAQDSKDDFPLRKTASEPNLKVRSRLKQKVVERRSSPLLRRKDGNVAGSYKKRIFEVTESSMSSNSPVSGPSSPSNGLVTLATENETPVISSHSRIENLVTHQHLVHHEKYLNHLNLYTSPSLPNITLALPNSSTQLNASSSLKEQQKYDPHASRQGVSMAGQYAGSSSTSLEGKTNSSHQALLQHLLLKEQMRQQKLLVSGGTPILPQSPLAANESLSLPGRSTHKLPRHRPLHRTQSAPLPQSTLAQLVIQQQHQQFLEKQKLYQQQIQMNKILSKSIEQLRQPGGQLEEEEEEIHGEETSYSTEIKKSQSVIDVRTGALGSVKVKEEPPDSEDETQINIESAQKAVFVQQVIGKDLAPGFVIKVIL</sequence>
<dbReference type="EC" id="3.5.1.98" evidence="3"/>
<keyword evidence="5" id="KW-0378">Hydrolase</keyword>
<evidence type="ECO:0000313" key="14">
    <source>
        <dbReference type="EMBL" id="KAG8443049.1"/>
    </source>
</evidence>
<comment type="catalytic activity">
    <reaction evidence="10">
        <text>N(6)-acetyl-L-lysyl-[histone] + H2O = L-lysyl-[histone] + acetate</text>
        <dbReference type="Rhea" id="RHEA:58196"/>
        <dbReference type="Rhea" id="RHEA-COMP:9845"/>
        <dbReference type="Rhea" id="RHEA-COMP:11338"/>
        <dbReference type="ChEBI" id="CHEBI:15377"/>
        <dbReference type="ChEBI" id="CHEBI:29969"/>
        <dbReference type="ChEBI" id="CHEBI:30089"/>
        <dbReference type="ChEBI" id="CHEBI:61930"/>
        <dbReference type="EC" id="3.5.1.98"/>
    </reaction>
</comment>
<evidence type="ECO:0000256" key="12">
    <source>
        <dbReference type="SAM" id="MobiDB-lite"/>
    </source>
</evidence>
<evidence type="ECO:0000256" key="9">
    <source>
        <dbReference type="ARBA" id="ARBA00023242"/>
    </source>
</evidence>
<keyword evidence="7" id="KW-0805">Transcription regulation</keyword>
<evidence type="ECO:0000256" key="10">
    <source>
        <dbReference type="ARBA" id="ARBA00048287"/>
    </source>
</evidence>
<reference evidence="14" key="1">
    <citation type="thesis" date="2020" institute="ProQuest LLC" country="789 East Eisenhower Parkway, Ann Arbor, MI, USA">
        <title>Comparative Genomics and Chromosome Evolution.</title>
        <authorList>
            <person name="Mudd A.B."/>
        </authorList>
    </citation>
    <scope>NUCLEOTIDE SEQUENCE</scope>
    <source>
        <strain evidence="14">Female2</strain>
        <tissue evidence="14">Blood</tissue>
    </source>
</reference>
<dbReference type="PANTHER" id="PTHR45364">
    <property type="entry name" value="HISTONE DEACETYLASE 9-RELATED"/>
    <property type="match status" value="1"/>
</dbReference>
<comment type="caution">
    <text evidence="14">The sequence shown here is derived from an EMBL/GenBank/DDBJ whole genome shotgun (WGS) entry which is preliminary data.</text>
</comment>
<evidence type="ECO:0000256" key="11">
    <source>
        <dbReference type="SAM" id="Coils"/>
    </source>
</evidence>
<dbReference type="OrthoDB" id="5232919at2759"/>
<keyword evidence="6" id="KW-0156">Chromatin regulator</keyword>
<feature type="region of interest" description="Disordered" evidence="12">
    <location>
        <begin position="210"/>
        <end position="276"/>
    </location>
</feature>
<accession>A0A8T2JCY6</accession>
<evidence type="ECO:0000256" key="7">
    <source>
        <dbReference type="ARBA" id="ARBA00023015"/>
    </source>
</evidence>
<feature type="compositionally biased region" description="Low complexity" evidence="12">
    <location>
        <begin position="291"/>
        <end position="306"/>
    </location>
</feature>
<keyword evidence="15" id="KW-1185">Reference proteome</keyword>
<proteinExistence type="inferred from homology"/>